<dbReference type="CDD" id="cd07535">
    <property type="entry name" value="HAD_VSP"/>
    <property type="match status" value="1"/>
</dbReference>
<dbReference type="Gramene" id="Zm00001eb270230_T003">
    <property type="protein sequence ID" value="Zm00001eb270230_P003"/>
    <property type="gene ID" value="Zm00001eb270230"/>
</dbReference>
<dbReference type="PaxDb" id="4577-AC196779.3_FGP003"/>
<dbReference type="Proteomes" id="UP000007305">
    <property type="component" value="Chromosome 6"/>
</dbReference>
<reference evidence="4" key="4">
    <citation type="submission" date="2021-05" db="UniProtKB">
        <authorList>
            <consortium name="EnsemblPlants"/>
        </authorList>
    </citation>
    <scope>IDENTIFICATION</scope>
    <source>
        <strain evidence="4">cv. B73</strain>
    </source>
</reference>
<sequence>MARGGIARLLATLLLFLLLATPLADGASEAEAGLAQGASEAAAPDAGADAQQQHLLPRPLVIELPSSRAEDEDEPGADAVPPDVRCASWRLAAEANNLAPWRAVPPECAPHVRDYVTGVAYRSDLDLVARESAAYARAAAPLGADGRDAWVFDVDETLLSNLPYYAEHGYGAELFDHHKFDEWVERGEAAAIPSSLKLYNEVRELGFKTFLLTGRSEGHRGVTVDNLNKQGFHDWEKLVLRAAGDRKKTATVYKSEKRKEMEQEGYRILGNSGDQWSDLLGSSMGARSFKLPNPMYYIP</sequence>
<dbReference type="GeneID" id="100284564"/>
<evidence type="ECO:0000256" key="2">
    <source>
        <dbReference type="SAM" id="SignalP"/>
    </source>
</evidence>
<dbReference type="InterPro" id="IPR005519">
    <property type="entry name" value="Acid_phosphat_B-like"/>
</dbReference>
<dbReference type="ExpressionAtlas" id="A0A1D6LKR1">
    <property type="expression patterns" value="baseline and differential"/>
</dbReference>
<evidence type="ECO:0000313" key="3">
    <source>
        <dbReference type="EMBL" id="AQK80293.1"/>
    </source>
</evidence>
<dbReference type="Pfam" id="PF03767">
    <property type="entry name" value="Acid_phosphat_B"/>
    <property type="match status" value="1"/>
</dbReference>
<accession>A0A1D6LKR1</accession>
<dbReference type="SUPFAM" id="SSF56784">
    <property type="entry name" value="HAD-like"/>
    <property type="match status" value="1"/>
</dbReference>
<dbReference type="NCBIfam" id="TIGR01675">
    <property type="entry name" value="plant-AP"/>
    <property type="match status" value="1"/>
</dbReference>
<name>A0A1D6LKR1_MAIZE</name>
<dbReference type="SMR" id="A0A1D6LKR1"/>
<evidence type="ECO:0000256" key="1">
    <source>
        <dbReference type="ARBA" id="ARBA00022729"/>
    </source>
</evidence>
<dbReference type="AlphaFoldDB" id="A0A1D6LKR1"/>
<feature type="signal peptide" evidence="2">
    <location>
        <begin position="1"/>
        <end position="26"/>
    </location>
</feature>
<reference evidence="5" key="1">
    <citation type="journal article" date="2009" name="Science">
        <title>The B73 maize genome: complexity, diversity, and dynamics.</title>
        <authorList>
            <person name="Schnable P.S."/>
            <person name="Ware D."/>
            <person name="Fulton R.S."/>
            <person name="Stein J.C."/>
            <person name="Wei F."/>
            <person name="Pasternak S."/>
            <person name="Liang C."/>
            <person name="Zhang J."/>
            <person name="Fulton L."/>
            <person name="Graves T.A."/>
            <person name="Minx P."/>
            <person name="Reily A.D."/>
            <person name="Courtney L."/>
            <person name="Kruchowski S.S."/>
            <person name="Tomlinson C."/>
            <person name="Strong C."/>
            <person name="Delehaunty K."/>
            <person name="Fronick C."/>
            <person name="Courtney B."/>
            <person name="Rock S.M."/>
            <person name="Belter E."/>
            <person name="Du F."/>
            <person name="Kim K."/>
            <person name="Abbott R.M."/>
            <person name="Cotton M."/>
            <person name="Levy A."/>
            <person name="Marchetto P."/>
            <person name="Ochoa K."/>
            <person name="Jackson S.M."/>
            <person name="Gillam B."/>
            <person name="Chen W."/>
            <person name="Yan L."/>
            <person name="Higginbotham J."/>
            <person name="Cardenas M."/>
            <person name="Waligorski J."/>
            <person name="Applebaum E."/>
            <person name="Phelps L."/>
            <person name="Falcone J."/>
            <person name="Kanchi K."/>
            <person name="Thane T."/>
            <person name="Scimone A."/>
            <person name="Thane N."/>
            <person name="Henke J."/>
            <person name="Wang T."/>
            <person name="Ruppert J."/>
            <person name="Shah N."/>
            <person name="Rotter K."/>
            <person name="Hodges J."/>
            <person name="Ingenthron E."/>
            <person name="Cordes M."/>
            <person name="Kohlberg S."/>
            <person name="Sgro J."/>
            <person name="Delgado B."/>
            <person name="Mead K."/>
            <person name="Chinwalla A."/>
            <person name="Leonard S."/>
            <person name="Crouse K."/>
            <person name="Collura K."/>
            <person name="Kudrna D."/>
            <person name="Currie J."/>
            <person name="He R."/>
            <person name="Angelova A."/>
            <person name="Rajasekar S."/>
            <person name="Mueller T."/>
            <person name="Lomeli R."/>
            <person name="Scara G."/>
            <person name="Ko A."/>
            <person name="Delaney K."/>
            <person name="Wissotski M."/>
            <person name="Lopez G."/>
            <person name="Campos D."/>
            <person name="Braidotti M."/>
            <person name="Ashley E."/>
            <person name="Golser W."/>
            <person name="Kim H."/>
            <person name="Lee S."/>
            <person name="Lin J."/>
            <person name="Dujmic Z."/>
            <person name="Kim W."/>
            <person name="Talag J."/>
            <person name="Zuccolo A."/>
            <person name="Fan C."/>
            <person name="Sebastian A."/>
            <person name="Kramer M."/>
            <person name="Spiegel L."/>
            <person name="Nascimento L."/>
            <person name="Zutavern T."/>
            <person name="Miller B."/>
            <person name="Ambroise C."/>
            <person name="Muller S."/>
            <person name="Spooner W."/>
            <person name="Narechania A."/>
            <person name="Ren L."/>
            <person name="Wei S."/>
            <person name="Kumari S."/>
            <person name="Faga B."/>
            <person name="Levy M.J."/>
            <person name="McMahan L."/>
            <person name="Van Buren P."/>
            <person name="Vaughn M.W."/>
            <person name="Ying K."/>
            <person name="Yeh C.-T."/>
            <person name="Emrich S.J."/>
            <person name="Jia Y."/>
            <person name="Kalyanaraman A."/>
            <person name="Hsia A.-P."/>
            <person name="Barbazuk W.B."/>
            <person name="Baucom R.S."/>
            <person name="Brutnell T.P."/>
            <person name="Carpita N.C."/>
            <person name="Chaparro C."/>
            <person name="Chia J.-M."/>
            <person name="Deragon J.-M."/>
            <person name="Estill J.C."/>
            <person name="Fu Y."/>
            <person name="Jeddeloh J.A."/>
            <person name="Han Y."/>
            <person name="Lee H."/>
            <person name="Li P."/>
            <person name="Lisch D.R."/>
            <person name="Liu S."/>
            <person name="Liu Z."/>
            <person name="Nagel D.H."/>
            <person name="McCann M.C."/>
            <person name="SanMiguel P."/>
            <person name="Myers A.M."/>
            <person name="Nettleton D."/>
            <person name="Nguyen J."/>
            <person name="Penning B.W."/>
            <person name="Ponnala L."/>
            <person name="Schneider K.L."/>
            <person name="Schwartz D.C."/>
            <person name="Sharma A."/>
            <person name="Soderlund C."/>
            <person name="Springer N.M."/>
            <person name="Sun Q."/>
            <person name="Wang H."/>
            <person name="Waterman M."/>
            <person name="Westerman R."/>
            <person name="Wolfgruber T.K."/>
            <person name="Yang L."/>
            <person name="Yu Y."/>
            <person name="Zhang L."/>
            <person name="Zhou S."/>
            <person name="Zhu Q."/>
            <person name="Bennetzen J.L."/>
            <person name="Dawe R.K."/>
            <person name="Jiang J."/>
            <person name="Jiang N."/>
            <person name="Presting G.G."/>
            <person name="Wessler S.R."/>
            <person name="Aluru S."/>
            <person name="Martienssen R.A."/>
            <person name="Clifton S.W."/>
            <person name="McCombie W.R."/>
            <person name="Wing R.A."/>
            <person name="Wilson R.K."/>
        </authorList>
    </citation>
    <scope>NUCLEOTIDE SEQUENCE [LARGE SCALE GENOMIC DNA]</scope>
    <source>
        <strain evidence="5">cv. B73</strain>
    </source>
</reference>
<dbReference type="InterPro" id="IPR010028">
    <property type="entry name" value="Acid_phosphatase_pln"/>
</dbReference>
<evidence type="ECO:0007829" key="6">
    <source>
        <dbReference type="PeptideAtlas" id="A0A1D6LKR1"/>
    </source>
</evidence>
<dbReference type="InterPro" id="IPR023214">
    <property type="entry name" value="HAD_sf"/>
</dbReference>
<dbReference type="Gene3D" id="3.40.50.1000">
    <property type="entry name" value="HAD superfamily/HAD-like"/>
    <property type="match status" value="1"/>
</dbReference>
<keyword evidence="1 2" id="KW-0732">Signal</keyword>
<organism evidence="3">
    <name type="scientific">Zea mays</name>
    <name type="common">Maize</name>
    <dbReference type="NCBI Taxonomy" id="4577"/>
    <lineage>
        <taxon>Eukaryota</taxon>
        <taxon>Viridiplantae</taxon>
        <taxon>Streptophyta</taxon>
        <taxon>Embryophyta</taxon>
        <taxon>Tracheophyta</taxon>
        <taxon>Spermatophyta</taxon>
        <taxon>Magnoliopsida</taxon>
        <taxon>Liliopsida</taxon>
        <taxon>Poales</taxon>
        <taxon>Poaceae</taxon>
        <taxon>PACMAD clade</taxon>
        <taxon>Panicoideae</taxon>
        <taxon>Andropogonodae</taxon>
        <taxon>Andropogoneae</taxon>
        <taxon>Tripsacinae</taxon>
        <taxon>Zea</taxon>
    </lineage>
</organism>
<dbReference type="RefSeq" id="NP_001150931.2">
    <property type="nucleotide sequence ID" value="NM_001157459.2"/>
</dbReference>
<evidence type="ECO:0000313" key="4">
    <source>
        <dbReference type="EnsemblPlants" id="Zm00001eb270230_P003"/>
    </source>
</evidence>
<dbReference type="eggNOG" id="ENOG502QQIP">
    <property type="taxonomic scope" value="Eukaryota"/>
</dbReference>
<gene>
    <name evidence="4" type="primary">LOC100284564</name>
    <name evidence="3" type="ORF">ZEAMMB73_Zm00001d036107</name>
</gene>
<proteinExistence type="evidence at protein level"/>
<dbReference type="GO" id="GO:0003993">
    <property type="term" value="F:acid phosphatase activity"/>
    <property type="evidence" value="ECO:0007669"/>
    <property type="project" value="InterPro"/>
</dbReference>
<dbReference type="STRING" id="4577.A0A1D6LKR1"/>
<dbReference type="OMA" id="LNPWKTI"/>
<reference evidence="4" key="3">
    <citation type="submission" date="2019-07" db="EMBL/GenBank/DDBJ databases">
        <authorList>
            <person name="Seetharam A."/>
            <person name="Woodhouse M."/>
            <person name="Cannon E."/>
        </authorList>
    </citation>
    <scope>NUCLEOTIDE SEQUENCE [LARGE SCALE GENOMIC DNA]</scope>
    <source>
        <strain evidence="4">cv. B73</strain>
    </source>
</reference>
<dbReference type="EMBL" id="CM000782">
    <property type="protein sequence ID" value="AQK80293.1"/>
    <property type="molecule type" value="Genomic_DNA"/>
</dbReference>
<dbReference type="PANTHER" id="PTHR31284">
    <property type="entry name" value="ACID PHOSPHATASE-LIKE PROTEIN"/>
    <property type="match status" value="1"/>
</dbReference>
<dbReference type="EnsemblPlants" id="Zm00001eb270230_T003">
    <property type="protein sequence ID" value="Zm00001eb270230_P003"/>
    <property type="gene ID" value="Zm00001eb270230"/>
</dbReference>
<reference evidence="3" key="2">
    <citation type="submission" date="2015-12" db="EMBL/GenBank/DDBJ databases">
        <title>Update maize B73 reference genome by single molecule sequencing technologies.</title>
        <authorList>
            <consortium name="Maize Genome Sequencing Project"/>
            <person name="Ware D."/>
        </authorList>
    </citation>
    <scope>NUCLEOTIDE SEQUENCE</scope>
    <source>
        <tissue evidence="3">Seedling</tissue>
    </source>
</reference>
<dbReference type="InterPro" id="IPR036412">
    <property type="entry name" value="HAD-like_sf"/>
</dbReference>
<dbReference type="PANTHER" id="PTHR31284:SF7">
    <property type="entry name" value="ACID PHOSPHATASE-LIKE PROTEIN"/>
    <property type="match status" value="1"/>
</dbReference>
<keyword evidence="6" id="KW-1267">Proteomics identification</keyword>
<protein>
    <submittedName>
        <fullName evidence="3">HAD superfamily subfamily IIIB acid phosphatase</fullName>
    </submittedName>
</protein>
<feature type="chain" id="PRO_5010806630" evidence="2">
    <location>
        <begin position="27"/>
        <end position="299"/>
    </location>
</feature>
<dbReference type="OrthoDB" id="59415at2759"/>
<keyword evidence="5" id="KW-1185">Reference proteome</keyword>
<evidence type="ECO:0000313" key="5">
    <source>
        <dbReference type="Proteomes" id="UP000007305"/>
    </source>
</evidence>